<dbReference type="SMART" id="SM00825">
    <property type="entry name" value="PKS_KS"/>
    <property type="match status" value="1"/>
</dbReference>
<evidence type="ECO:0000259" key="5">
    <source>
        <dbReference type="PROSITE" id="PS52004"/>
    </source>
</evidence>
<evidence type="ECO:0000256" key="1">
    <source>
        <dbReference type="ARBA" id="ARBA00008467"/>
    </source>
</evidence>
<dbReference type="InterPro" id="IPR016039">
    <property type="entry name" value="Thiolase-like"/>
</dbReference>
<dbReference type="Pfam" id="PF02801">
    <property type="entry name" value="Ketoacyl-synt_C"/>
    <property type="match status" value="1"/>
</dbReference>
<evidence type="ECO:0000313" key="6">
    <source>
        <dbReference type="EMBL" id="CAG9322096.1"/>
    </source>
</evidence>
<dbReference type="InterPro" id="IPR020841">
    <property type="entry name" value="PKS_Beta-ketoAc_synthase_dom"/>
</dbReference>
<dbReference type="GO" id="GO:0006633">
    <property type="term" value="P:fatty acid biosynthetic process"/>
    <property type="evidence" value="ECO:0007669"/>
    <property type="project" value="TreeGrafter"/>
</dbReference>
<evidence type="ECO:0000256" key="4">
    <source>
        <dbReference type="RuleBase" id="RU003694"/>
    </source>
</evidence>
<feature type="domain" description="Ketosynthase family 3 (KS3)" evidence="5">
    <location>
        <begin position="6"/>
        <end position="416"/>
    </location>
</feature>
<dbReference type="InterPro" id="IPR014030">
    <property type="entry name" value="Ketoacyl_synth_N"/>
</dbReference>
<comment type="similarity">
    <text evidence="1 4">Belongs to the thiolase-like superfamily. Beta-ketoacyl-ACP synthases family.</text>
</comment>
<dbReference type="PROSITE" id="PS52004">
    <property type="entry name" value="KS3_2"/>
    <property type="match status" value="1"/>
</dbReference>
<dbReference type="EC" id="2.3.1.41" evidence="2"/>
<dbReference type="PANTHER" id="PTHR11712">
    <property type="entry name" value="POLYKETIDE SYNTHASE-RELATED"/>
    <property type="match status" value="1"/>
</dbReference>
<dbReference type="InterPro" id="IPR000794">
    <property type="entry name" value="Beta-ketoacyl_synthase"/>
</dbReference>
<evidence type="ECO:0000256" key="3">
    <source>
        <dbReference type="ARBA" id="ARBA00022679"/>
    </source>
</evidence>
<proteinExistence type="inferred from homology"/>
<evidence type="ECO:0000256" key="2">
    <source>
        <dbReference type="ARBA" id="ARBA00013191"/>
    </source>
</evidence>
<organism evidence="6 7">
    <name type="scientific">Blepharisma stoltei</name>
    <dbReference type="NCBI Taxonomy" id="1481888"/>
    <lineage>
        <taxon>Eukaryota</taxon>
        <taxon>Sar</taxon>
        <taxon>Alveolata</taxon>
        <taxon>Ciliophora</taxon>
        <taxon>Postciliodesmatophora</taxon>
        <taxon>Heterotrichea</taxon>
        <taxon>Heterotrichida</taxon>
        <taxon>Blepharismidae</taxon>
        <taxon>Blepharisma</taxon>
    </lineage>
</organism>
<reference evidence="6" key="1">
    <citation type="submission" date="2021-09" db="EMBL/GenBank/DDBJ databases">
        <authorList>
            <consortium name="AG Swart"/>
            <person name="Singh M."/>
            <person name="Singh A."/>
            <person name="Seah K."/>
            <person name="Emmerich C."/>
        </authorList>
    </citation>
    <scope>NUCLEOTIDE SEQUENCE</scope>
    <source>
        <strain evidence="6">ATCC30299</strain>
    </source>
</reference>
<dbReference type="Pfam" id="PF00109">
    <property type="entry name" value="ketoacyl-synt"/>
    <property type="match status" value="1"/>
</dbReference>
<name>A0AAU9JAB2_9CILI</name>
<dbReference type="InterPro" id="IPR014031">
    <property type="entry name" value="Ketoacyl_synth_C"/>
</dbReference>
<protein>
    <recommendedName>
        <fullName evidence="2">beta-ketoacyl-[acyl-carrier-protein] synthase I</fullName>
        <ecNumber evidence="2">2.3.1.41</ecNumber>
    </recommendedName>
</protein>
<keyword evidence="3 4" id="KW-0808">Transferase</keyword>
<dbReference type="GO" id="GO:0004315">
    <property type="term" value="F:3-oxoacyl-[acyl-carrier-protein] synthase activity"/>
    <property type="evidence" value="ECO:0007669"/>
    <property type="project" value="UniProtKB-EC"/>
</dbReference>
<dbReference type="EMBL" id="CAJZBQ010000030">
    <property type="protein sequence ID" value="CAG9322096.1"/>
    <property type="molecule type" value="Genomic_DNA"/>
</dbReference>
<dbReference type="Gene3D" id="3.40.47.10">
    <property type="match status" value="2"/>
</dbReference>
<accession>A0AAU9JAB2</accession>
<dbReference type="SUPFAM" id="SSF53901">
    <property type="entry name" value="Thiolase-like"/>
    <property type="match status" value="2"/>
</dbReference>
<evidence type="ECO:0000313" key="7">
    <source>
        <dbReference type="Proteomes" id="UP001162131"/>
    </source>
</evidence>
<dbReference type="Proteomes" id="UP001162131">
    <property type="component" value="Unassembled WGS sequence"/>
</dbReference>
<sequence length="420" mass="45267">MAAPYLKRVVVTGLSMITPLGLNAQATFSGLLSKQSGLKKLSASDFTFADQLKVKVAGRLWNWDQEPYLEKSNLLRNHYHALALNCSEEVLTDSNWKTTNDEEKFKTGLLLGCPRTDTATLSPMQKEITESGYDATDKLFALYGIPSKIVGTVSIYHKLGGFADTVCSGHCSGNNAIGTSYRAIQLEEATVMLAGSIEPELDAIWLQSLEKGNYGYNLEAEKNPEGSVKPFDANRKGWILSEGGSIIILEELEHALNRGAKIYAELAGFSMVSEAGDHTKRDGNGVYRSMRDAIRQAGLTPNDIDAVFGDASGNFDWDYGEASAILRLFGRKTPAVTSIKGGLGHMQGASSSTNVGAAAISVQQGLIPPITNLENPLSVDGVTPNFVTNVREQKLRAVVANAVNYDGSAFSSIVLKAFTR</sequence>
<keyword evidence="7" id="KW-1185">Reference proteome</keyword>
<dbReference type="PANTHER" id="PTHR11712:SF336">
    <property type="entry name" value="3-OXOACYL-[ACYL-CARRIER-PROTEIN] SYNTHASE, MITOCHONDRIAL"/>
    <property type="match status" value="1"/>
</dbReference>
<comment type="caution">
    <text evidence="6">The sequence shown here is derived from an EMBL/GenBank/DDBJ whole genome shotgun (WGS) entry which is preliminary data.</text>
</comment>
<gene>
    <name evidence="6" type="ORF">BSTOLATCC_MIC30477</name>
</gene>
<dbReference type="AlphaFoldDB" id="A0AAU9JAB2"/>